<dbReference type="PRINTS" id="PR01009">
    <property type="entry name" value="FLGMRINGFLIF"/>
</dbReference>
<evidence type="ECO:0000256" key="5">
    <source>
        <dbReference type="ARBA" id="ARBA00022692"/>
    </source>
</evidence>
<evidence type="ECO:0000313" key="17">
    <source>
        <dbReference type="Proteomes" id="UP000460412"/>
    </source>
</evidence>
<keyword evidence="17" id="KW-1185">Reference proteome</keyword>
<dbReference type="NCBIfam" id="TIGR00206">
    <property type="entry name" value="fliF"/>
    <property type="match status" value="1"/>
</dbReference>
<evidence type="ECO:0000256" key="9">
    <source>
        <dbReference type="PIRNR" id="PIRNR004862"/>
    </source>
</evidence>
<dbReference type="InterPro" id="IPR045851">
    <property type="entry name" value="AMP-bd_C_sf"/>
</dbReference>
<keyword evidence="8 9" id="KW-0975">Bacterial flagellum</keyword>
<evidence type="ECO:0000256" key="12">
    <source>
        <dbReference type="SAM" id="Phobius"/>
    </source>
</evidence>
<evidence type="ECO:0000256" key="8">
    <source>
        <dbReference type="ARBA" id="ARBA00023143"/>
    </source>
</evidence>
<keyword evidence="16" id="KW-0282">Flagellum</keyword>
<proteinExistence type="inferred from homology"/>
<dbReference type="GO" id="GO:0005886">
    <property type="term" value="C:plasma membrane"/>
    <property type="evidence" value="ECO:0007669"/>
    <property type="project" value="UniProtKB-SubCell"/>
</dbReference>
<dbReference type="PANTHER" id="PTHR30046:SF0">
    <property type="entry name" value="FLAGELLAR M-RING PROTEIN"/>
    <property type="match status" value="1"/>
</dbReference>
<keyword evidence="5 12" id="KW-0812">Transmembrane</keyword>
<dbReference type="InterPro" id="IPR043427">
    <property type="entry name" value="YscJ/FliF"/>
</dbReference>
<keyword evidence="10" id="KW-0175">Coiled coil</keyword>
<evidence type="ECO:0000256" key="10">
    <source>
        <dbReference type="SAM" id="Coils"/>
    </source>
</evidence>
<evidence type="ECO:0000256" key="3">
    <source>
        <dbReference type="ARBA" id="ARBA00007971"/>
    </source>
</evidence>
<evidence type="ECO:0000256" key="2">
    <source>
        <dbReference type="ARBA" id="ARBA00004651"/>
    </source>
</evidence>
<dbReference type="GO" id="GO:0009431">
    <property type="term" value="C:bacterial-type flagellum basal body, MS ring"/>
    <property type="evidence" value="ECO:0007669"/>
    <property type="project" value="InterPro"/>
</dbReference>
<feature type="domain" description="Flagellar M-ring N-terminal" evidence="13">
    <location>
        <begin position="43"/>
        <end position="216"/>
    </location>
</feature>
<evidence type="ECO:0000259" key="13">
    <source>
        <dbReference type="Pfam" id="PF01514"/>
    </source>
</evidence>
<dbReference type="EMBL" id="WUQX01000001">
    <property type="protein sequence ID" value="MXP78897.1"/>
    <property type="molecule type" value="Genomic_DNA"/>
</dbReference>
<dbReference type="NCBIfam" id="NF041738">
    <property type="entry name" value="GG_III-CTERM"/>
    <property type="match status" value="1"/>
</dbReference>
<keyword evidence="7 12" id="KW-0472">Membrane</keyword>
<comment type="similarity">
    <text evidence="3 9">Belongs to the FliF family.</text>
</comment>
<keyword evidence="16" id="KW-0966">Cell projection</keyword>
<dbReference type="InterPro" id="IPR000067">
    <property type="entry name" value="FlgMring_FliF"/>
</dbReference>
<evidence type="ECO:0000259" key="14">
    <source>
        <dbReference type="Pfam" id="PF08345"/>
    </source>
</evidence>
<evidence type="ECO:0000256" key="4">
    <source>
        <dbReference type="ARBA" id="ARBA00022475"/>
    </source>
</evidence>
<dbReference type="GO" id="GO:0071973">
    <property type="term" value="P:bacterial-type flagellum-dependent cell motility"/>
    <property type="evidence" value="ECO:0007669"/>
    <property type="project" value="InterPro"/>
</dbReference>
<protein>
    <recommendedName>
        <fullName evidence="9">Flagellar M-ring protein</fullName>
    </recommendedName>
</protein>
<evidence type="ECO:0000256" key="7">
    <source>
        <dbReference type="ARBA" id="ARBA00023136"/>
    </source>
</evidence>
<evidence type="ECO:0000256" key="6">
    <source>
        <dbReference type="ARBA" id="ARBA00022989"/>
    </source>
</evidence>
<reference evidence="16 17" key="1">
    <citation type="submission" date="2019-12" db="EMBL/GenBank/DDBJ databases">
        <title>Sporaefaciens musculi gen. nov., sp. nov., a novel bacterium isolated from the caecum of an obese mouse.</title>
        <authorList>
            <person name="Rasmussen T.S."/>
            <person name="Streidl T."/>
            <person name="Hitch T.C.A."/>
            <person name="Wortmann E."/>
            <person name="Deptula P."/>
            <person name="Hansen M."/>
            <person name="Nielsen D.S."/>
            <person name="Clavel T."/>
            <person name="Vogensen F.K."/>
        </authorList>
    </citation>
    <scope>NUCLEOTIDE SEQUENCE [LARGE SCALE GENOMIC DNA]</scope>
    <source>
        <strain evidence="16 17">WCA-9-b2</strain>
    </source>
</reference>
<name>A0A7X3SLV0_9FIRM</name>
<dbReference type="EMBL" id="WUQX01000001">
    <property type="protein sequence ID" value="MXP73910.1"/>
    <property type="molecule type" value="Genomic_DNA"/>
</dbReference>
<evidence type="ECO:0000313" key="15">
    <source>
        <dbReference type="EMBL" id="MXP73910.1"/>
    </source>
</evidence>
<keyword evidence="16" id="KW-0969">Cilium</keyword>
<evidence type="ECO:0000313" key="16">
    <source>
        <dbReference type="EMBL" id="MXP78897.1"/>
    </source>
</evidence>
<dbReference type="PANTHER" id="PTHR30046">
    <property type="entry name" value="FLAGELLAR M-RING PROTEIN"/>
    <property type="match status" value="1"/>
</dbReference>
<comment type="subcellular location">
    <subcellularLocation>
        <location evidence="1 9">Bacterial flagellum basal body</location>
    </subcellularLocation>
    <subcellularLocation>
        <location evidence="2">Cell membrane</location>
        <topology evidence="2">Multi-pass membrane protein</topology>
    </subcellularLocation>
</comment>
<dbReference type="Pfam" id="PF01514">
    <property type="entry name" value="YscJ_FliF"/>
    <property type="match status" value="1"/>
</dbReference>
<dbReference type="Proteomes" id="UP000460412">
    <property type="component" value="Unassembled WGS sequence"/>
</dbReference>
<dbReference type="GO" id="GO:0003774">
    <property type="term" value="F:cytoskeletal motor activity"/>
    <property type="evidence" value="ECO:0007669"/>
    <property type="project" value="InterPro"/>
</dbReference>
<feature type="coiled-coil region" evidence="10">
    <location>
        <begin position="449"/>
        <end position="514"/>
    </location>
</feature>
<dbReference type="AlphaFoldDB" id="A0A7X3SLV0"/>
<dbReference type="InterPro" id="IPR013556">
    <property type="entry name" value="Flag_M-ring_C"/>
</dbReference>
<comment type="caution">
    <text evidence="16">The sequence shown here is derived from an EMBL/GenBank/DDBJ whole genome shotgun (WGS) entry which is preliminary data.</text>
</comment>
<dbReference type="Gene3D" id="3.30.300.30">
    <property type="match status" value="1"/>
</dbReference>
<organism evidence="16 17">
    <name type="scientific">Sporofaciens musculi</name>
    <dbReference type="NCBI Taxonomy" id="2681861"/>
    <lineage>
        <taxon>Bacteria</taxon>
        <taxon>Bacillati</taxon>
        <taxon>Bacillota</taxon>
        <taxon>Clostridia</taxon>
        <taxon>Lachnospirales</taxon>
        <taxon>Lachnospiraceae</taxon>
        <taxon>Sporofaciens</taxon>
    </lineage>
</organism>
<dbReference type="Pfam" id="PF08345">
    <property type="entry name" value="YscJ_FliF_C"/>
    <property type="match status" value="1"/>
</dbReference>
<feature type="transmembrane region" description="Helical" evidence="12">
    <location>
        <begin position="431"/>
        <end position="453"/>
    </location>
</feature>
<evidence type="ECO:0000256" key="11">
    <source>
        <dbReference type="SAM" id="MobiDB-lite"/>
    </source>
</evidence>
<feature type="region of interest" description="Disordered" evidence="11">
    <location>
        <begin position="302"/>
        <end position="333"/>
    </location>
</feature>
<dbReference type="PIRSF" id="PIRSF004862">
    <property type="entry name" value="FliF"/>
    <property type="match status" value="1"/>
</dbReference>
<comment type="function">
    <text evidence="9">The M ring may be actively involved in energy transduction.</text>
</comment>
<keyword evidence="6 12" id="KW-1133">Transmembrane helix</keyword>
<feature type="domain" description="Flagellar M-ring C-terminal" evidence="14">
    <location>
        <begin position="249"/>
        <end position="408"/>
    </location>
</feature>
<accession>A0A7X3SLV0</accession>
<feature type="transmembrane region" description="Helical" evidence="12">
    <location>
        <begin position="21"/>
        <end position="41"/>
    </location>
</feature>
<evidence type="ECO:0000256" key="1">
    <source>
        <dbReference type="ARBA" id="ARBA00004117"/>
    </source>
</evidence>
<keyword evidence="4" id="KW-1003">Cell membrane</keyword>
<dbReference type="RefSeq" id="WP_159748832.1">
    <property type="nucleotide sequence ID" value="NZ_CASSPE010000056.1"/>
</dbReference>
<gene>
    <name evidence="16" type="primary">fliF</name>
    <name evidence="15" type="ORF">GN277_00140</name>
    <name evidence="16" type="ORF">GN277_27260</name>
</gene>
<sequence>MKEKFEQFKEFVGNLSRKVKIMIIVGAVVLIGGAVTIAIILNNRPYTELFSGLGQEEMQQIAQKLTEDGIDYKFNGESTIMVKEDTVDQTKATLVQAGYPKNGFTYDTFKDNASMLTTDSDKKTYKLYELQDRIGSTIRLFDGVKDAKVTIALGEESKYALNDEEEKSSASVVAIMQDGGSPTEDQVVAIQRLVAKSIPGMELEDVAVIDGNGNDVSVDGNGNSSNSSTTEELARMVENSISASVMKVLGPIYGQENVRVTAHARLNMERLIRQQTTYTTPDKINEEDKSGIISHEELYEEQAGTGDGAGGVAGTETNADTPEYNTDGDADGTNAYSESAVRDYLVNELKEEGQIDPGELEDLTVSVAINGNGYGSLRENQIRSLVGNAAGIAADAQEEKIAIVSAPFDGIDADDESEEVSSGGILESIPLWAIIAAAALLLLLIIVIIILIVRRRKQDEEEIEELVEEAETVEEIPAVLDMNEELLQLQNDRSMELKKNVREFAEQNAEISAQLLKNWLNGGVADGGE</sequence>
<dbReference type="InterPro" id="IPR006182">
    <property type="entry name" value="FliF_N_dom"/>
</dbReference>